<dbReference type="EMBL" id="ML742095">
    <property type="protein sequence ID" value="KAE8150394.1"/>
    <property type="molecule type" value="Genomic_DNA"/>
</dbReference>
<dbReference type="Proteomes" id="UP000325780">
    <property type="component" value="Unassembled WGS sequence"/>
</dbReference>
<dbReference type="OrthoDB" id="3340372at2759"/>
<evidence type="ECO:0000313" key="3">
    <source>
        <dbReference type="Proteomes" id="UP000325780"/>
    </source>
</evidence>
<keyword evidence="3" id="KW-1185">Reference proteome</keyword>
<gene>
    <name evidence="2" type="ORF">BDV25DRAFT_112461</name>
</gene>
<evidence type="ECO:0000313" key="2">
    <source>
        <dbReference type="EMBL" id="KAE8150394.1"/>
    </source>
</evidence>
<dbReference type="PANTHER" id="PTHR39175:SF1">
    <property type="entry name" value="FAMILY PROTEIN, PUTATIVE (AFU_ORTHOLOGUE AFUA_3G15060)-RELATED"/>
    <property type="match status" value="1"/>
</dbReference>
<accession>A0A5N6TVU3</accession>
<dbReference type="PROSITE" id="PS51819">
    <property type="entry name" value="VOC"/>
    <property type="match status" value="1"/>
</dbReference>
<dbReference type="Pfam" id="PF00903">
    <property type="entry name" value="Glyoxalase"/>
    <property type="match status" value="1"/>
</dbReference>
<organism evidence="2 3">
    <name type="scientific">Aspergillus avenaceus</name>
    <dbReference type="NCBI Taxonomy" id="36643"/>
    <lineage>
        <taxon>Eukaryota</taxon>
        <taxon>Fungi</taxon>
        <taxon>Dikarya</taxon>
        <taxon>Ascomycota</taxon>
        <taxon>Pezizomycotina</taxon>
        <taxon>Eurotiomycetes</taxon>
        <taxon>Eurotiomycetidae</taxon>
        <taxon>Eurotiales</taxon>
        <taxon>Aspergillaceae</taxon>
        <taxon>Aspergillus</taxon>
        <taxon>Aspergillus subgen. Circumdati</taxon>
    </lineage>
</organism>
<sequence>MISGLAHINLLVPEGTLSQAREFYCDTLGLTAVPVPVAQVETTAWYNIADGPQQVHIGFGVNEPDSPRHPCFRLGSLDDLQNLQKKIWEHHLRGGSAAPVQVDKPGGPISGEMTAEYPSRFFARDFAGNRLEFSL</sequence>
<protein>
    <recommendedName>
        <fullName evidence="1">VOC domain-containing protein</fullName>
    </recommendedName>
</protein>
<dbReference type="AlphaFoldDB" id="A0A5N6TVU3"/>
<dbReference type="SUPFAM" id="SSF54593">
    <property type="entry name" value="Glyoxalase/Bleomycin resistance protein/Dihydroxybiphenyl dioxygenase"/>
    <property type="match status" value="1"/>
</dbReference>
<feature type="domain" description="VOC" evidence="1">
    <location>
        <begin position="4"/>
        <end position="135"/>
    </location>
</feature>
<dbReference type="InterPro" id="IPR037523">
    <property type="entry name" value="VOC_core"/>
</dbReference>
<dbReference type="PANTHER" id="PTHR39175">
    <property type="entry name" value="FAMILY PROTEIN, PUTATIVE (AFU_ORTHOLOGUE AFUA_3G15060)-RELATED"/>
    <property type="match status" value="1"/>
</dbReference>
<proteinExistence type="predicted"/>
<dbReference type="InterPro" id="IPR004360">
    <property type="entry name" value="Glyas_Fos-R_dOase_dom"/>
</dbReference>
<dbReference type="InterPro" id="IPR029068">
    <property type="entry name" value="Glyas_Bleomycin-R_OHBP_Dase"/>
</dbReference>
<name>A0A5N6TVU3_ASPAV</name>
<evidence type="ECO:0000259" key="1">
    <source>
        <dbReference type="PROSITE" id="PS51819"/>
    </source>
</evidence>
<dbReference type="Gene3D" id="3.10.180.10">
    <property type="entry name" value="2,3-Dihydroxybiphenyl 1,2-Dioxygenase, domain 1"/>
    <property type="match status" value="1"/>
</dbReference>
<reference evidence="2 3" key="1">
    <citation type="submission" date="2019-04" db="EMBL/GenBank/DDBJ databases">
        <title>Friends and foes A comparative genomics study of 23 Aspergillus species from section Flavi.</title>
        <authorList>
            <consortium name="DOE Joint Genome Institute"/>
            <person name="Kjaerbolling I."/>
            <person name="Vesth T."/>
            <person name="Frisvad J.C."/>
            <person name="Nybo J.L."/>
            <person name="Theobald S."/>
            <person name="Kildgaard S."/>
            <person name="Isbrandt T."/>
            <person name="Kuo A."/>
            <person name="Sato A."/>
            <person name="Lyhne E.K."/>
            <person name="Kogle M.E."/>
            <person name="Wiebenga A."/>
            <person name="Kun R.S."/>
            <person name="Lubbers R.J."/>
            <person name="Makela M.R."/>
            <person name="Barry K."/>
            <person name="Chovatia M."/>
            <person name="Clum A."/>
            <person name="Daum C."/>
            <person name="Haridas S."/>
            <person name="He G."/>
            <person name="LaButti K."/>
            <person name="Lipzen A."/>
            <person name="Mondo S."/>
            <person name="Riley R."/>
            <person name="Salamov A."/>
            <person name="Simmons B.A."/>
            <person name="Magnuson J.K."/>
            <person name="Henrissat B."/>
            <person name="Mortensen U.H."/>
            <person name="Larsen T.O."/>
            <person name="Devries R.P."/>
            <person name="Grigoriev I.V."/>
            <person name="Machida M."/>
            <person name="Baker S.E."/>
            <person name="Andersen M.R."/>
        </authorList>
    </citation>
    <scope>NUCLEOTIDE SEQUENCE [LARGE SCALE GENOMIC DNA]</scope>
    <source>
        <strain evidence="2 3">IBT 18842</strain>
    </source>
</reference>